<evidence type="ECO:0000256" key="3">
    <source>
        <dbReference type="ARBA" id="ARBA00023004"/>
    </source>
</evidence>
<dbReference type="Pfam" id="PF00149">
    <property type="entry name" value="Metallophos"/>
    <property type="match status" value="1"/>
</dbReference>
<dbReference type="PANTHER" id="PTHR42988:SF2">
    <property type="entry name" value="CYCLIC NUCLEOTIDE PHOSPHODIESTERASE CBUA0032-RELATED"/>
    <property type="match status" value="1"/>
</dbReference>
<keyword evidence="3" id="KW-0408">Iron</keyword>
<gene>
    <name evidence="7" type="ORF">RU97_GL001191</name>
</gene>
<dbReference type="AlphaFoldDB" id="A0A1L8RIM3"/>
<protein>
    <submittedName>
        <fullName evidence="7">Uncharacterized protein</fullName>
    </submittedName>
</protein>
<keyword evidence="2" id="KW-0378">Hydrolase</keyword>
<keyword evidence="1" id="KW-0479">Metal-binding</keyword>
<dbReference type="InterPro" id="IPR029052">
    <property type="entry name" value="Metallo-depent_PP-like"/>
</dbReference>
<reference evidence="7 8" key="1">
    <citation type="submission" date="2014-12" db="EMBL/GenBank/DDBJ databases">
        <title>Draft genome sequences of 29 type strains of Enterococci.</title>
        <authorList>
            <person name="Zhong Z."/>
            <person name="Sun Z."/>
            <person name="Liu W."/>
            <person name="Zhang W."/>
            <person name="Zhang H."/>
        </authorList>
    </citation>
    <scope>NUCLEOTIDE SEQUENCE [LARGE SCALE GENOMIC DNA]</scope>
    <source>
        <strain evidence="7 8">DSM 17029</strain>
    </source>
</reference>
<dbReference type="InterPro" id="IPR050884">
    <property type="entry name" value="CNP_phosphodiesterase-III"/>
</dbReference>
<evidence type="ECO:0000259" key="5">
    <source>
        <dbReference type="Pfam" id="PF00149"/>
    </source>
</evidence>
<dbReference type="SUPFAM" id="SSF56300">
    <property type="entry name" value="Metallo-dependent phosphatases"/>
    <property type="match status" value="1"/>
</dbReference>
<feature type="domain" description="Cyclic nucleotide phosphodiesterase C-terminal" evidence="6">
    <location>
        <begin position="322"/>
        <end position="431"/>
    </location>
</feature>
<name>A0A1L8RIM3_9ENTE</name>
<accession>A0A1L8RIM3</accession>
<dbReference type="InterPro" id="IPR004843">
    <property type="entry name" value="Calcineurin-like_PHP"/>
</dbReference>
<dbReference type="InterPro" id="IPR012365">
    <property type="entry name" value="Pesteras_lmo2642"/>
</dbReference>
<evidence type="ECO:0000259" key="6">
    <source>
        <dbReference type="Pfam" id="PF17839"/>
    </source>
</evidence>
<proteinExistence type="inferred from homology"/>
<dbReference type="PANTHER" id="PTHR42988">
    <property type="entry name" value="PHOSPHOHYDROLASE"/>
    <property type="match status" value="1"/>
</dbReference>
<dbReference type="Pfam" id="PF17839">
    <property type="entry name" value="CNP_C_terminal"/>
    <property type="match status" value="1"/>
</dbReference>
<comment type="similarity">
    <text evidence="4">Belongs to the cyclic nucleotide phosphodiesterase class-III family.</text>
</comment>
<organism evidence="7 8">
    <name type="scientific">Enterococcus canis</name>
    <dbReference type="NCBI Taxonomy" id="214095"/>
    <lineage>
        <taxon>Bacteria</taxon>
        <taxon>Bacillati</taxon>
        <taxon>Bacillota</taxon>
        <taxon>Bacilli</taxon>
        <taxon>Lactobacillales</taxon>
        <taxon>Enterococcaceae</taxon>
        <taxon>Enterococcus</taxon>
    </lineage>
</organism>
<feature type="domain" description="Calcineurin-like phosphoesterase" evidence="5">
    <location>
        <begin position="32"/>
        <end position="274"/>
    </location>
</feature>
<dbReference type="Gene3D" id="3.60.21.10">
    <property type="match status" value="1"/>
</dbReference>
<dbReference type="InterPro" id="IPR040869">
    <property type="entry name" value="CNP_C"/>
</dbReference>
<evidence type="ECO:0000313" key="8">
    <source>
        <dbReference type="Proteomes" id="UP000181884"/>
    </source>
</evidence>
<dbReference type="STRING" id="214095.RU97_GL001191"/>
<evidence type="ECO:0000313" key="7">
    <source>
        <dbReference type="EMBL" id="OJG19620.1"/>
    </source>
</evidence>
<dbReference type="EMBL" id="JXKH01000002">
    <property type="protein sequence ID" value="OJG19620.1"/>
    <property type="molecule type" value="Genomic_DNA"/>
</dbReference>
<sequence length="444" mass="50006">MAGLALAVIGGLYLLPKEQTAHEKALFNAPPKIWVISDTHYLAEELYDDGSAFQFIEKTSAGKDLRRAEARMEALLAQAKVEKPQVLIISGDLTMNGEKKSAEKLATQLAAFEKAGIEVFVIPGNHDIHDGWARKYVGDKQEKTAQISPKDFKEIFAANGYDQAMASDPDSLSYTVPLTKDLTLLMIDSNLYSLDTSISAPVTKGQISEDSLNWIKEQLETAKKAHKQVLPILHHNLFKHNDQVNKGYVLDDTRLREMLAEFKVPVAFSGHIHAQDILTESVAGQPLTEIVSGSFAITPNGYGEVTFNHQQLHYQRKELVMTKWAQETKQTDPTLLDYDQYREELFDKSGEEMAYRQLLESELTEDLDRADRVAQYVGKINTRFFKGADYTPSAADQQKMKQDPDYQTLQSLPKNFLQSYIDSILFDTNDNDLDVTIAFPMTEK</sequence>
<comment type="caution">
    <text evidence="7">The sequence shown here is derived from an EMBL/GenBank/DDBJ whole genome shotgun (WGS) entry which is preliminary data.</text>
</comment>
<evidence type="ECO:0000256" key="2">
    <source>
        <dbReference type="ARBA" id="ARBA00022801"/>
    </source>
</evidence>
<evidence type="ECO:0000256" key="4">
    <source>
        <dbReference type="ARBA" id="ARBA00025742"/>
    </source>
</evidence>
<dbReference type="PIRSF" id="PIRSF034890">
    <property type="entry name" value="Pesteras_lmo2642"/>
    <property type="match status" value="1"/>
</dbReference>
<evidence type="ECO:0000256" key="1">
    <source>
        <dbReference type="ARBA" id="ARBA00022723"/>
    </source>
</evidence>
<dbReference type="GO" id="GO:0016787">
    <property type="term" value="F:hydrolase activity"/>
    <property type="evidence" value="ECO:0007669"/>
    <property type="project" value="UniProtKB-KW"/>
</dbReference>
<dbReference type="GO" id="GO:0046872">
    <property type="term" value="F:metal ion binding"/>
    <property type="evidence" value="ECO:0007669"/>
    <property type="project" value="UniProtKB-KW"/>
</dbReference>
<dbReference type="Proteomes" id="UP000181884">
    <property type="component" value="Unassembled WGS sequence"/>
</dbReference>
<dbReference type="Gene3D" id="1.10.246.180">
    <property type="match status" value="1"/>
</dbReference>
<keyword evidence="8" id="KW-1185">Reference proteome</keyword>